<name>A0A2T0S0X7_9RHOB</name>
<sequence>MSERTKKFSDDLKRLIVEGNELLNSIQYECYPDTVSEQIYKAVDNDEEKAEKILKDFPSFRDDYQKWYSEAQAVIKQVLPDRLSDFISYYEYPRVRKKIDFQNYMIRDYLQGLQITSGYEKRSLLTAPLPFQNSSSN</sequence>
<proteinExistence type="predicted"/>
<dbReference type="AlphaFoldDB" id="A0A2T0S0X7"/>
<dbReference type="RefSeq" id="WP_211300940.1">
    <property type="nucleotide sequence ID" value="NZ_PVTD01000001.1"/>
</dbReference>
<organism evidence="1 2">
    <name type="scientific">Aliiruegeria haliotis</name>
    <dbReference type="NCBI Taxonomy" id="1280846"/>
    <lineage>
        <taxon>Bacteria</taxon>
        <taxon>Pseudomonadati</taxon>
        <taxon>Pseudomonadota</taxon>
        <taxon>Alphaproteobacteria</taxon>
        <taxon>Rhodobacterales</taxon>
        <taxon>Roseobacteraceae</taxon>
        <taxon>Aliiruegeria</taxon>
    </lineage>
</organism>
<accession>A0A2T0S0X7</accession>
<dbReference type="EMBL" id="PVTD01000001">
    <property type="protein sequence ID" value="PRY26953.1"/>
    <property type="molecule type" value="Genomic_DNA"/>
</dbReference>
<evidence type="ECO:0000313" key="1">
    <source>
        <dbReference type="EMBL" id="PRY26953.1"/>
    </source>
</evidence>
<dbReference type="Proteomes" id="UP000239480">
    <property type="component" value="Unassembled WGS sequence"/>
</dbReference>
<protein>
    <submittedName>
        <fullName evidence="1">Uncharacterized protein</fullName>
    </submittedName>
</protein>
<comment type="caution">
    <text evidence="1">The sequence shown here is derived from an EMBL/GenBank/DDBJ whole genome shotgun (WGS) entry which is preliminary data.</text>
</comment>
<evidence type="ECO:0000313" key="2">
    <source>
        <dbReference type="Proteomes" id="UP000239480"/>
    </source>
</evidence>
<gene>
    <name evidence="1" type="ORF">CLV78_1011059</name>
</gene>
<reference evidence="1 2" key="1">
    <citation type="submission" date="2018-03" db="EMBL/GenBank/DDBJ databases">
        <title>Genomic Encyclopedia of Archaeal and Bacterial Type Strains, Phase II (KMG-II): from individual species to whole genera.</title>
        <authorList>
            <person name="Goeker M."/>
        </authorList>
    </citation>
    <scope>NUCLEOTIDE SEQUENCE [LARGE SCALE GENOMIC DNA]</scope>
    <source>
        <strain evidence="1 2">DSM 29328</strain>
    </source>
</reference>
<keyword evidence="2" id="KW-1185">Reference proteome</keyword>